<evidence type="ECO:0000256" key="3">
    <source>
        <dbReference type="ARBA" id="ARBA00022692"/>
    </source>
</evidence>
<evidence type="ECO:0000256" key="6">
    <source>
        <dbReference type="SAM" id="Phobius"/>
    </source>
</evidence>
<dbReference type="PANTHER" id="PTHR30485:SF1">
    <property type="entry name" value="CYTOCHROME YDHU-RELATED"/>
    <property type="match status" value="1"/>
</dbReference>
<feature type="transmembrane region" description="Helical" evidence="6">
    <location>
        <begin position="242"/>
        <end position="264"/>
    </location>
</feature>
<dbReference type="InterPro" id="IPR051542">
    <property type="entry name" value="Hydrogenase_cytochrome"/>
</dbReference>
<dbReference type="GO" id="GO:0020037">
    <property type="term" value="F:heme binding"/>
    <property type="evidence" value="ECO:0007669"/>
    <property type="project" value="TreeGrafter"/>
</dbReference>
<evidence type="ECO:0000256" key="4">
    <source>
        <dbReference type="ARBA" id="ARBA00022989"/>
    </source>
</evidence>
<keyword evidence="5 6" id="KW-0472">Membrane</keyword>
<dbReference type="GO" id="GO:0009055">
    <property type="term" value="F:electron transfer activity"/>
    <property type="evidence" value="ECO:0007669"/>
    <property type="project" value="InterPro"/>
</dbReference>
<protein>
    <submittedName>
        <fullName evidence="8">DUF4405 domain-containing protein</fullName>
    </submittedName>
</protein>
<dbReference type="GO" id="GO:0022904">
    <property type="term" value="P:respiratory electron transport chain"/>
    <property type="evidence" value="ECO:0007669"/>
    <property type="project" value="InterPro"/>
</dbReference>
<feature type="transmembrane region" description="Helical" evidence="6">
    <location>
        <begin position="200"/>
        <end position="222"/>
    </location>
</feature>
<evidence type="ECO:0000256" key="2">
    <source>
        <dbReference type="ARBA" id="ARBA00022475"/>
    </source>
</evidence>
<feature type="transmembrane region" description="Helical" evidence="6">
    <location>
        <begin position="130"/>
        <end position="151"/>
    </location>
</feature>
<keyword evidence="2" id="KW-1003">Cell membrane</keyword>
<evidence type="ECO:0000313" key="8">
    <source>
        <dbReference type="EMBL" id="NDW05551.1"/>
    </source>
</evidence>
<keyword evidence="3 6" id="KW-0812">Transmembrane</keyword>
<dbReference type="EMBL" id="JAAAMG010000010">
    <property type="protein sequence ID" value="NDW05551.1"/>
    <property type="molecule type" value="Genomic_DNA"/>
</dbReference>
<dbReference type="AlphaFoldDB" id="A0A6N9T2W7"/>
<keyword evidence="4 6" id="KW-1133">Transmembrane helix</keyword>
<accession>A0A6N9T2W7</accession>
<proteinExistence type="predicted"/>
<dbReference type="InterPro" id="IPR016174">
    <property type="entry name" value="Di-haem_cyt_TM"/>
</dbReference>
<gene>
    <name evidence="8" type="ORF">GTK09_14080</name>
</gene>
<evidence type="ECO:0000256" key="1">
    <source>
        <dbReference type="ARBA" id="ARBA00004651"/>
    </source>
</evidence>
<sequence>MTDTGFGVDANLQDDAKSGGPTVVYRHRLATRVWHWTNVVTLFIMLMSGLTIFNAHPRLYWGQYGANNDHAWLQIGSADNRGYLRVGDTTVDTTGVLGRWTSASGNTVNRAFPYWATIPSSYNLAVARHWHLFFAWIFAFGILLYALWSVVSRHLTRDLLPTRKEIAPAHILHDVAQHARLRFPKGEAARHYNVLQKLSYCGVLLVLLPAVVLTGLTMSPTMNAAWPFLLDIFGGRQSARSIHFIAATLLVLFILVHVAMVVLAGPINEIRSMITGRYRLPKE</sequence>
<dbReference type="SUPFAM" id="SSF81342">
    <property type="entry name" value="Transmembrane di-heme cytochromes"/>
    <property type="match status" value="1"/>
</dbReference>
<dbReference type="InterPro" id="IPR011577">
    <property type="entry name" value="Cyt_b561_bac/Ni-Hgenase"/>
</dbReference>
<dbReference type="Proteomes" id="UP000469011">
    <property type="component" value="Unassembled WGS sequence"/>
</dbReference>
<dbReference type="GO" id="GO:0005886">
    <property type="term" value="C:plasma membrane"/>
    <property type="evidence" value="ECO:0007669"/>
    <property type="project" value="UniProtKB-SubCell"/>
</dbReference>
<comment type="caution">
    <text evidence="8">The sequence shown here is derived from an EMBL/GenBank/DDBJ whole genome shotgun (WGS) entry which is preliminary data.</text>
</comment>
<organism evidence="8 9">
    <name type="scientific">Jiella pacifica</name>
    <dbReference type="NCBI Taxonomy" id="2696469"/>
    <lineage>
        <taxon>Bacteria</taxon>
        <taxon>Pseudomonadati</taxon>
        <taxon>Pseudomonadota</taxon>
        <taxon>Alphaproteobacteria</taxon>
        <taxon>Hyphomicrobiales</taxon>
        <taxon>Aurantimonadaceae</taxon>
        <taxon>Jiella</taxon>
    </lineage>
</organism>
<dbReference type="Gene3D" id="1.20.950.20">
    <property type="entry name" value="Transmembrane di-heme cytochromes, Chain C"/>
    <property type="match status" value="1"/>
</dbReference>
<evidence type="ECO:0000256" key="5">
    <source>
        <dbReference type="ARBA" id="ARBA00023136"/>
    </source>
</evidence>
<feature type="domain" description="Cytochrome b561 bacterial/Ni-hydrogenase" evidence="7">
    <location>
        <begin position="26"/>
        <end position="276"/>
    </location>
</feature>
<reference evidence="8 9" key="1">
    <citation type="submission" date="2020-01" db="EMBL/GenBank/DDBJ databases">
        <title>Jiella pacifica sp. nov.</title>
        <authorList>
            <person name="Xue Z."/>
            <person name="Zhu S."/>
            <person name="Chen J."/>
            <person name="Yang J."/>
        </authorList>
    </citation>
    <scope>NUCLEOTIDE SEQUENCE [LARGE SCALE GENOMIC DNA]</scope>
    <source>
        <strain evidence="8 9">40Bstr34</strain>
    </source>
</reference>
<feature type="transmembrane region" description="Helical" evidence="6">
    <location>
        <begin position="33"/>
        <end position="53"/>
    </location>
</feature>
<comment type="subcellular location">
    <subcellularLocation>
        <location evidence="1">Cell membrane</location>
        <topology evidence="1">Multi-pass membrane protein</topology>
    </subcellularLocation>
</comment>
<evidence type="ECO:0000259" key="7">
    <source>
        <dbReference type="Pfam" id="PF01292"/>
    </source>
</evidence>
<evidence type="ECO:0000313" key="9">
    <source>
        <dbReference type="Proteomes" id="UP000469011"/>
    </source>
</evidence>
<name>A0A6N9T2W7_9HYPH</name>
<keyword evidence="9" id="KW-1185">Reference proteome</keyword>
<dbReference type="RefSeq" id="WP_163463796.1">
    <property type="nucleotide sequence ID" value="NZ_JAAAMG010000010.1"/>
</dbReference>
<dbReference type="PANTHER" id="PTHR30485">
    <property type="entry name" value="NI/FE-HYDROGENASE 1 B-TYPE CYTOCHROME SUBUNIT"/>
    <property type="match status" value="1"/>
</dbReference>
<dbReference type="Pfam" id="PF01292">
    <property type="entry name" value="Ni_hydr_CYTB"/>
    <property type="match status" value="1"/>
</dbReference>